<evidence type="ECO:0000313" key="3">
    <source>
        <dbReference type="EMBL" id="KAE9409627.1"/>
    </source>
</evidence>
<name>A0A6A4IL97_9AGAR</name>
<dbReference type="OrthoDB" id="2564984at2759"/>
<proteinExistence type="predicted"/>
<dbReference type="Proteomes" id="UP000799118">
    <property type="component" value="Unassembled WGS sequence"/>
</dbReference>
<evidence type="ECO:0000256" key="2">
    <source>
        <dbReference type="SAM" id="Phobius"/>
    </source>
</evidence>
<keyword evidence="2" id="KW-0472">Membrane</keyword>
<organism evidence="3 4">
    <name type="scientific">Gymnopus androsaceus JB14</name>
    <dbReference type="NCBI Taxonomy" id="1447944"/>
    <lineage>
        <taxon>Eukaryota</taxon>
        <taxon>Fungi</taxon>
        <taxon>Dikarya</taxon>
        <taxon>Basidiomycota</taxon>
        <taxon>Agaricomycotina</taxon>
        <taxon>Agaricomycetes</taxon>
        <taxon>Agaricomycetidae</taxon>
        <taxon>Agaricales</taxon>
        <taxon>Marasmiineae</taxon>
        <taxon>Omphalotaceae</taxon>
        <taxon>Gymnopus</taxon>
    </lineage>
</organism>
<dbReference type="AlphaFoldDB" id="A0A6A4IL97"/>
<reference evidence="3" key="1">
    <citation type="journal article" date="2019" name="Environ. Microbiol.">
        <title>Fungal ecological strategies reflected in gene transcription - a case study of two litter decomposers.</title>
        <authorList>
            <person name="Barbi F."/>
            <person name="Kohler A."/>
            <person name="Barry K."/>
            <person name="Baskaran P."/>
            <person name="Daum C."/>
            <person name="Fauchery L."/>
            <person name="Ihrmark K."/>
            <person name="Kuo A."/>
            <person name="LaButti K."/>
            <person name="Lipzen A."/>
            <person name="Morin E."/>
            <person name="Grigoriev I.V."/>
            <person name="Henrissat B."/>
            <person name="Lindahl B."/>
            <person name="Martin F."/>
        </authorList>
    </citation>
    <scope>NUCLEOTIDE SEQUENCE</scope>
    <source>
        <strain evidence="3">JB14</strain>
    </source>
</reference>
<dbReference type="EMBL" id="ML769387">
    <property type="protein sequence ID" value="KAE9409627.1"/>
    <property type="molecule type" value="Genomic_DNA"/>
</dbReference>
<evidence type="ECO:0000256" key="1">
    <source>
        <dbReference type="SAM" id="MobiDB-lite"/>
    </source>
</evidence>
<protein>
    <submittedName>
        <fullName evidence="3">Uncharacterized protein</fullName>
    </submittedName>
</protein>
<feature type="region of interest" description="Disordered" evidence="1">
    <location>
        <begin position="1"/>
        <end position="41"/>
    </location>
</feature>
<gene>
    <name evidence="3" type="ORF">BT96DRAFT_913151</name>
</gene>
<keyword evidence="4" id="KW-1185">Reference proteome</keyword>
<feature type="transmembrane region" description="Helical" evidence="2">
    <location>
        <begin position="68"/>
        <end position="88"/>
    </location>
</feature>
<keyword evidence="2" id="KW-0812">Transmembrane</keyword>
<evidence type="ECO:0000313" key="4">
    <source>
        <dbReference type="Proteomes" id="UP000799118"/>
    </source>
</evidence>
<keyword evidence="2" id="KW-1133">Transmembrane helix</keyword>
<accession>A0A6A4IL97</accession>
<sequence length="103" mass="11316">MSAPPQYAPADGQYPPADKSQVHMQPPMPQPPQMAMPNPGIAAQMGEQYRAQLFAQCAQGVHDRETKYGMFGIIMAVLCFPCGLICLFSDKQDRCARCGVRLN</sequence>